<comment type="similarity">
    <text evidence="2">Belongs to the major facilitator superfamily.</text>
</comment>
<reference evidence="9" key="1">
    <citation type="journal article" date="2020" name="Phytopathology">
        <title>Genome Sequence Resources of Colletotrichum truncatum, C. plurivorum, C. musicola, and C. sojae: Four Species Pathogenic to Soybean (Glycine max).</title>
        <authorList>
            <person name="Rogerio F."/>
            <person name="Boufleur T.R."/>
            <person name="Ciampi-Guillardi M."/>
            <person name="Sukno S.A."/>
            <person name="Thon M.R."/>
            <person name="Massola Junior N.S."/>
            <person name="Baroncelli R."/>
        </authorList>
    </citation>
    <scope>NUCLEOTIDE SEQUENCE</scope>
    <source>
        <strain evidence="9">LFN0074</strain>
    </source>
</reference>
<feature type="transmembrane region" description="Helical" evidence="7">
    <location>
        <begin position="198"/>
        <end position="219"/>
    </location>
</feature>
<dbReference type="PANTHER" id="PTHR23514">
    <property type="entry name" value="BYPASS OF STOP CODON PROTEIN 6"/>
    <property type="match status" value="1"/>
</dbReference>
<accession>A0A8H6J5N6</accession>
<feature type="transmembrane region" description="Helical" evidence="7">
    <location>
        <begin position="322"/>
        <end position="341"/>
    </location>
</feature>
<dbReference type="InterPro" id="IPR011701">
    <property type="entry name" value="MFS"/>
</dbReference>
<dbReference type="GO" id="GO:0022857">
    <property type="term" value="F:transmembrane transporter activity"/>
    <property type="evidence" value="ECO:0007669"/>
    <property type="project" value="InterPro"/>
</dbReference>
<keyword evidence="6 7" id="KW-0472">Membrane</keyword>
<dbReference type="Pfam" id="PF07690">
    <property type="entry name" value="MFS_1"/>
    <property type="match status" value="1"/>
</dbReference>
<dbReference type="AlphaFoldDB" id="A0A8H6J5N6"/>
<proteinExistence type="inferred from homology"/>
<feature type="transmembrane region" description="Helical" evidence="7">
    <location>
        <begin position="353"/>
        <end position="372"/>
    </location>
</feature>
<feature type="transmembrane region" description="Helical" evidence="7">
    <location>
        <begin position="169"/>
        <end position="186"/>
    </location>
</feature>
<evidence type="ECO:0000313" key="10">
    <source>
        <dbReference type="Proteomes" id="UP000639643"/>
    </source>
</evidence>
<keyword evidence="3" id="KW-0813">Transport</keyword>
<feature type="transmembrane region" description="Helical" evidence="7">
    <location>
        <begin position="378"/>
        <end position="400"/>
    </location>
</feature>
<feature type="transmembrane region" description="Helical" evidence="7">
    <location>
        <begin position="111"/>
        <end position="132"/>
    </location>
</feature>
<dbReference type="SUPFAM" id="SSF103473">
    <property type="entry name" value="MFS general substrate transporter"/>
    <property type="match status" value="1"/>
</dbReference>
<comment type="subcellular location">
    <subcellularLocation>
        <location evidence="1">Endomembrane system</location>
        <topology evidence="1">Multi-pass membrane protein</topology>
    </subcellularLocation>
</comment>
<evidence type="ECO:0000256" key="6">
    <source>
        <dbReference type="ARBA" id="ARBA00023136"/>
    </source>
</evidence>
<dbReference type="GO" id="GO:0016020">
    <property type="term" value="C:membrane"/>
    <property type="evidence" value="ECO:0007669"/>
    <property type="project" value="TreeGrafter"/>
</dbReference>
<evidence type="ECO:0000256" key="5">
    <source>
        <dbReference type="ARBA" id="ARBA00022989"/>
    </source>
</evidence>
<dbReference type="PROSITE" id="PS50850">
    <property type="entry name" value="MFS"/>
    <property type="match status" value="1"/>
</dbReference>
<name>A0A8H6J5N6_9PEZI</name>
<keyword evidence="5 7" id="KW-1133">Transmembrane helix</keyword>
<dbReference type="InterPro" id="IPR036259">
    <property type="entry name" value="MFS_trans_sf"/>
</dbReference>
<feature type="domain" description="Major facilitator superfamily (MFS) profile" evidence="8">
    <location>
        <begin position="78"/>
        <end position="467"/>
    </location>
</feature>
<organism evidence="9 10">
    <name type="scientific">Colletotrichum musicola</name>
    <dbReference type="NCBI Taxonomy" id="2175873"/>
    <lineage>
        <taxon>Eukaryota</taxon>
        <taxon>Fungi</taxon>
        <taxon>Dikarya</taxon>
        <taxon>Ascomycota</taxon>
        <taxon>Pezizomycotina</taxon>
        <taxon>Sordariomycetes</taxon>
        <taxon>Hypocreomycetidae</taxon>
        <taxon>Glomerellales</taxon>
        <taxon>Glomerellaceae</taxon>
        <taxon>Colletotrichum</taxon>
        <taxon>Colletotrichum orchidearum species complex</taxon>
    </lineage>
</organism>
<feature type="transmembrane region" description="Helical" evidence="7">
    <location>
        <begin position="231"/>
        <end position="253"/>
    </location>
</feature>
<dbReference type="InterPro" id="IPR020846">
    <property type="entry name" value="MFS_dom"/>
</dbReference>
<protein>
    <submittedName>
        <fullName evidence="9">Major facilitator superfamily transporter</fullName>
    </submittedName>
</protein>
<dbReference type="PANTHER" id="PTHR23514:SF3">
    <property type="entry name" value="BYPASS OF STOP CODON PROTEIN 6"/>
    <property type="match status" value="1"/>
</dbReference>
<dbReference type="GO" id="GO:0012505">
    <property type="term" value="C:endomembrane system"/>
    <property type="evidence" value="ECO:0007669"/>
    <property type="project" value="UniProtKB-SubCell"/>
</dbReference>
<evidence type="ECO:0000256" key="1">
    <source>
        <dbReference type="ARBA" id="ARBA00004127"/>
    </source>
</evidence>
<evidence type="ECO:0000256" key="2">
    <source>
        <dbReference type="ARBA" id="ARBA00008335"/>
    </source>
</evidence>
<feature type="transmembrane region" description="Helical" evidence="7">
    <location>
        <begin position="75"/>
        <end position="91"/>
    </location>
</feature>
<evidence type="ECO:0000313" key="9">
    <source>
        <dbReference type="EMBL" id="KAF6806995.1"/>
    </source>
</evidence>
<gene>
    <name evidence="9" type="ORF">CMUS01_14233</name>
</gene>
<feature type="transmembrane region" description="Helical" evidence="7">
    <location>
        <begin position="144"/>
        <end position="163"/>
    </location>
</feature>
<dbReference type="Gene3D" id="1.20.1250.20">
    <property type="entry name" value="MFS general substrate transporter like domains"/>
    <property type="match status" value="1"/>
</dbReference>
<dbReference type="Proteomes" id="UP000639643">
    <property type="component" value="Unassembled WGS sequence"/>
</dbReference>
<dbReference type="InterPro" id="IPR051788">
    <property type="entry name" value="MFS_Transporter"/>
</dbReference>
<evidence type="ECO:0000256" key="7">
    <source>
        <dbReference type="SAM" id="Phobius"/>
    </source>
</evidence>
<dbReference type="OrthoDB" id="413079at2759"/>
<sequence>MAPSSSAQTIELHELPALPSEARLSLKSVAIDEAQVRSRRLSNDSNQAWQHHDERPVSPDDAVGVLQKWNDSTENIGRVIAIFWSLMVMGANDASYGLTNNQLGKYYDLPYSYTSLIFLAPFIGHTLTAVLITGLHESVGQRGIAITGSCCHLAAYVVISLHLPYPALVFVYMVAGLGSGVGDAAWNSWVASNLADSYVVINAMHACYGLGAVLGPVTATTMVAKDGLPWYTFYYFMAGMAAVELIATTTAFWSGSASAYKEANPREPEPTESIIHQTLFKWPAARVTWLCAVFALGYVGLEVSLGGWIVTFMLRVRHGEELASGMTAIGFWAGLAAGRIALGFVTPRVGERFAVMGYLGAAIVLQLLFWLVPQFFVAAITVSLQGFFLGPLFPAIMVALTKLLPRRLHVSAVGFAVGLGGSGAAILPFVVGAQAQRHGVQVLAPIVLGALVFLLVTWSLLPSFDRKRE</sequence>
<feature type="transmembrane region" description="Helical" evidence="7">
    <location>
        <begin position="287"/>
        <end position="310"/>
    </location>
</feature>
<evidence type="ECO:0000256" key="4">
    <source>
        <dbReference type="ARBA" id="ARBA00022692"/>
    </source>
</evidence>
<evidence type="ECO:0000256" key="3">
    <source>
        <dbReference type="ARBA" id="ARBA00022448"/>
    </source>
</evidence>
<dbReference type="FunFam" id="1.20.1250.20:FF:000286">
    <property type="entry name" value="MFS efflux transporter"/>
    <property type="match status" value="1"/>
</dbReference>
<dbReference type="EMBL" id="WIGM01000996">
    <property type="protein sequence ID" value="KAF6806995.1"/>
    <property type="molecule type" value="Genomic_DNA"/>
</dbReference>
<evidence type="ECO:0000259" key="8">
    <source>
        <dbReference type="PROSITE" id="PS50850"/>
    </source>
</evidence>
<feature type="transmembrane region" description="Helical" evidence="7">
    <location>
        <begin position="442"/>
        <end position="461"/>
    </location>
</feature>
<keyword evidence="4 7" id="KW-0812">Transmembrane</keyword>
<feature type="transmembrane region" description="Helical" evidence="7">
    <location>
        <begin position="412"/>
        <end position="430"/>
    </location>
</feature>
<comment type="caution">
    <text evidence="9">The sequence shown here is derived from an EMBL/GenBank/DDBJ whole genome shotgun (WGS) entry which is preliminary data.</text>
</comment>
<keyword evidence="10" id="KW-1185">Reference proteome</keyword>